<name>A0A699XQW8_TANCI</name>
<dbReference type="EMBL" id="BKCJ011918339">
    <property type="protein sequence ID" value="GFD62259.1"/>
    <property type="molecule type" value="Genomic_DNA"/>
</dbReference>
<reference evidence="1" key="1">
    <citation type="journal article" date="2019" name="Sci. Rep.">
        <title>Draft genome of Tanacetum cinerariifolium, the natural source of mosquito coil.</title>
        <authorList>
            <person name="Yamashiro T."/>
            <person name="Shiraishi A."/>
            <person name="Satake H."/>
            <person name="Nakayama K."/>
        </authorList>
    </citation>
    <scope>NUCLEOTIDE SEQUENCE</scope>
</reference>
<feature type="non-terminal residue" evidence="1">
    <location>
        <position position="1"/>
    </location>
</feature>
<dbReference type="AlphaFoldDB" id="A0A699XQW8"/>
<organism evidence="1">
    <name type="scientific">Tanacetum cinerariifolium</name>
    <name type="common">Dalmatian daisy</name>
    <name type="synonym">Chrysanthemum cinerariifolium</name>
    <dbReference type="NCBI Taxonomy" id="118510"/>
    <lineage>
        <taxon>Eukaryota</taxon>
        <taxon>Viridiplantae</taxon>
        <taxon>Streptophyta</taxon>
        <taxon>Embryophyta</taxon>
        <taxon>Tracheophyta</taxon>
        <taxon>Spermatophyta</taxon>
        <taxon>Magnoliopsida</taxon>
        <taxon>eudicotyledons</taxon>
        <taxon>Gunneridae</taxon>
        <taxon>Pentapetalae</taxon>
        <taxon>asterids</taxon>
        <taxon>campanulids</taxon>
        <taxon>Asterales</taxon>
        <taxon>Asteraceae</taxon>
        <taxon>Asteroideae</taxon>
        <taxon>Anthemideae</taxon>
        <taxon>Anthemidinae</taxon>
        <taxon>Tanacetum</taxon>
    </lineage>
</organism>
<gene>
    <name evidence="1" type="ORF">Tci_934228</name>
</gene>
<evidence type="ECO:0000313" key="1">
    <source>
        <dbReference type="EMBL" id="GFD62259.1"/>
    </source>
</evidence>
<proteinExistence type="predicted"/>
<accession>A0A699XQW8</accession>
<protein>
    <submittedName>
        <fullName evidence="1">Zinc finger, CCHC-type, retrotransposon Gag domain protein</fullName>
    </submittedName>
</protein>
<sequence>ELYVRGQHGYWASLRIEPDLISQIKEDQKKDSKIWTIVENLDKHVEFHLDDDHVLWQDT</sequence>
<feature type="non-terminal residue" evidence="1">
    <location>
        <position position="59"/>
    </location>
</feature>
<comment type="caution">
    <text evidence="1">The sequence shown here is derived from an EMBL/GenBank/DDBJ whole genome shotgun (WGS) entry which is preliminary data.</text>
</comment>